<name>A0A0A9CJZ1_ARUDO</name>
<organism evidence="1">
    <name type="scientific">Arundo donax</name>
    <name type="common">Giant reed</name>
    <name type="synonym">Donax arundinaceus</name>
    <dbReference type="NCBI Taxonomy" id="35708"/>
    <lineage>
        <taxon>Eukaryota</taxon>
        <taxon>Viridiplantae</taxon>
        <taxon>Streptophyta</taxon>
        <taxon>Embryophyta</taxon>
        <taxon>Tracheophyta</taxon>
        <taxon>Spermatophyta</taxon>
        <taxon>Magnoliopsida</taxon>
        <taxon>Liliopsida</taxon>
        <taxon>Poales</taxon>
        <taxon>Poaceae</taxon>
        <taxon>PACMAD clade</taxon>
        <taxon>Arundinoideae</taxon>
        <taxon>Arundineae</taxon>
        <taxon>Arundo</taxon>
    </lineage>
</organism>
<proteinExistence type="predicted"/>
<reference evidence="1" key="1">
    <citation type="submission" date="2014-09" db="EMBL/GenBank/DDBJ databases">
        <authorList>
            <person name="Magalhaes I.L.F."/>
            <person name="Oliveira U."/>
            <person name="Santos F.R."/>
            <person name="Vidigal T.H.D.A."/>
            <person name="Brescovit A.D."/>
            <person name="Santos A.J."/>
        </authorList>
    </citation>
    <scope>NUCLEOTIDE SEQUENCE</scope>
    <source>
        <tissue evidence="1">Shoot tissue taken approximately 20 cm above the soil surface</tissue>
    </source>
</reference>
<dbReference type="EMBL" id="GBRH01224205">
    <property type="protein sequence ID" value="JAD73690.1"/>
    <property type="molecule type" value="Transcribed_RNA"/>
</dbReference>
<sequence length="10" mass="1146">MVTSVIIWVV</sequence>
<reference evidence="1" key="2">
    <citation type="journal article" date="2015" name="Data Brief">
        <title>Shoot transcriptome of the giant reed, Arundo donax.</title>
        <authorList>
            <person name="Barrero R.A."/>
            <person name="Guerrero F.D."/>
            <person name="Moolhuijzen P."/>
            <person name="Goolsby J.A."/>
            <person name="Tidwell J."/>
            <person name="Bellgard S.E."/>
            <person name="Bellgard M.I."/>
        </authorList>
    </citation>
    <scope>NUCLEOTIDE SEQUENCE</scope>
    <source>
        <tissue evidence="1">Shoot tissue taken approximately 20 cm above the soil surface</tissue>
    </source>
</reference>
<evidence type="ECO:0000313" key="1">
    <source>
        <dbReference type="EMBL" id="JAD73690.1"/>
    </source>
</evidence>
<protein>
    <submittedName>
        <fullName evidence="1">Uncharacterized protein</fullName>
    </submittedName>
</protein>
<accession>A0A0A9CJZ1</accession>